<dbReference type="SUPFAM" id="SSF49482">
    <property type="entry name" value="Aromatic compound dioxygenase"/>
    <property type="match status" value="1"/>
</dbReference>
<feature type="domain" description="Intradiol ring-cleavage dioxygenases" evidence="8">
    <location>
        <begin position="173"/>
        <end position="349"/>
    </location>
</feature>
<accession>A0ABR1S674</accession>
<feature type="compositionally biased region" description="Low complexity" evidence="7">
    <location>
        <begin position="7"/>
        <end position="34"/>
    </location>
</feature>
<evidence type="ECO:0000256" key="5">
    <source>
        <dbReference type="ARBA" id="ARBA00023002"/>
    </source>
</evidence>
<keyword evidence="6" id="KW-0408">Iron</keyword>
<keyword evidence="3" id="KW-0479">Metal-binding</keyword>
<dbReference type="EMBL" id="JAQQWI010000007">
    <property type="protein sequence ID" value="KAK8026895.1"/>
    <property type="molecule type" value="Genomic_DNA"/>
</dbReference>
<organism evidence="10 11">
    <name type="scientific">Apiospora marii</name>
    <dbReference type="NCBI Taxonomy" id="335849"/>
    <lineage>
        <taxon>Eukaryota</taxon>
        <taxon>Fungi</taxon>
        <taxon>Dikarya</taxon>
        <taxon>Ascomycota</taxon>
        <taxon>Pezizomycotina</taxon>
        <taxon>Sordariomycetes</taxon>
        <taxon>Xylariomycetidae</taxon>
        <taxon>Amphisphaeriales</taxon>
        <taxon>Apiosporaceae</taxon>
        <taxon>Apiospora</taxon>
    </lineage>
</organism>
<feature type="domain" description="Catechol dioxygenase N-terminal" evidence="9">
    <location>
        <begin position="54"/>
        <end position="122"/>
    </location>
</feature>
<dbReference type="Proteomes" id="UP001396898">
    <property type="component" value="Unassembled WGS sequence"/>
</dbReference>
<dbReference type="Pfam" id="PF04444">
    <property type="entry name" value="Dioxygenase_N"/>
    <property type="match status" value="1"/>
</dbReference>
<evidence type="ECO:0000256" key="3">
    <source>
        <dbReference type="ARBA" id="ARBA00022723"/>
    </source>
</evidence>
<dbReference type="PANTHER" id="PTHR33711:SF7">
    <property type="entry name" value="INTRADIOL RING-CLEAVAGE DIOXYGENASES DOMAIN-CONTAINING PROTEIN-RELATED"/>
    <property type="match status" value="1"/>
</dbReference>
<evidence type="ECO:0000313" key="10">
    <source>
        <dbReference type="EMBL" id="KAK8026895.1"/>
    </source>
</evidence>
<feature type="region of interest" description="Disordered" evidence="7">
    <location>
        <begin position="156"/>
        <end position="179"/>
    </location>
</feature>
<dbReference type="Gene3D" id="2.60.130.10">
    <property type="entry name" value="Aromatic compound dioxygenase"/>
    <property type="match status" value="1"/>
</dbReference>
<gene>
    <name evidence="10" type="ORF">PG991_003951</name>
</gene>
<evidence type="ECO:0000256" key="7">
    <source>
        <dbReference type="SAM" id="MobiDB-lite"/>
    </source>
</evidence>
<keyword evidence="4" id="KW-0223">Dioxygenase</keyword>
<reference evidence="10 11" key="1">
    <citation type="submission" date="2023-01" db="EMBL/GenBank/DDBJ databases">
        <title>Analysis of 21 Apiospora genomes using comparative genomics revels a genus with tremendous synthesis potential of carbohydrate active enzymes and secondary metabolites.</title>
        <authorList>
            <person name="Sorensen T."/>
        </authorList>
    </citation>
    <scope>NUCLEOTIDE SEQUENCE [LARGE SCALE GENOMIC DNA]</scope>
    <source>
        <strain evidence="10 11">CBS 20057</strain>
    </source>
</reference>
<dbReference type="PANTHER" id="PTHR33711">
    <property type="entry name" value="DIOXYGENASE, PUTATIVE (AFU_ORTHOLOGUE AFUA_2G02910)-RELATED"/>
    <property type="match status" value="1"/>
</dbReference>
<sequence length="350" mass="37523">MLVPVDAAGKANGAEGKKSASAAGPSPSSSSSQKPDYDSEFTDMVIAATGPKANPRLAQIMPSLVRHLHDFAREVDLTVAEWTAGVDMINQAGQMSDDKRNETQLLCDILGLESLVDEITSELLQQPGTTLTPSAILGPFYRASVPELPYGGSILKMPSPSSPHDGSNGSTTATTTTTTPDWAQEAPRLLTHMHGRVLSAETGDPIPGVTLDVWQAAPNGLYEQQDPTQPDLNLRGKFAARAPDGAYSFLCLRPTPYPIPDDGPSGRLLQLLDRHPWRPAHVHFVVSAPGFRTLTTQVFDADCPYVGNDSVFATKEELCVRFVPAAADENDDGGKGVKWEVNYDFILTGV</sequence>
<evidence type="ECO:0000256" key="1">
    <source>
        <dbReference type="ARBA" id="ARBA00001965"/>
    </source>
</evidence>
<dbReference type="InterPro" id="IPR050770">
    <property type="entry name" value="Intradiol_RC_Dioxygenase"/>
</dbReference>
<evidence type="ECO:0000256" key="4">
    <source>
        <dbReference type="ARBA" id="ARBA00022964"/>
    </source>
</evidence>
<feature type="region of interest" description="Disordered" evidence="7">
    <location>
        <begin position="1"/>
        <end position="37"/>
    </location>
</feature>
<keyword evidence="5" id="KW-0560">Oxidoreductase</keyword>
<dbReference type="InterPro" id="IPR007535">
    <property type="entry name" value="Catechol_dOase_N"/>
</dbReference>
<comment type="caution">
    <text evidence="10">The sequence shown here is derived from an EMBL/GenBank/DDBJ whole genome shotgun (WGS) entry which is preliminary data.</text>
</comment>
<dbReference type="InterPro" id="IPR015889">
    <property type="entry name" value="Intradiol_dOase_core"/>
</dbReference>
<comment type="cofactor">
    <cofactor evidence="1">
        <name>Fe(3+)</name>
        <dbReference type="ChEBI" id="CHEBI:29034"/>
    </cofactor>
</comment>
<evidence type="ECO:0000259" key="9">
    <source>
        <dbReference type="Pfam" id="PF04444"/>
    </source>
</evidence>
<protein>
    <recommendedName>
        <fullName evidence="12">Intradiol ring-cleavage dioxygenases domain-containing protein</fullName>
    </recommendedName>
</protein>
<evidence type="ECO:0000259" key="8">
    <source>
        <dbReference type="Pfam" id="PF00775"/>
    </source>
</evidence>
<evidence type="ECO:0008006" key="12">
    <source>
        <dbReference type="Google" id="ProtNLM"/>
    </source>
</evidence>
<name>A0ABR1S674_9PEZI</name>
<keyword evidence="11" id="KW-1185">Reference proteome</keyword>
<evidence type="ECO:0000313" key="11">
    <source>
        <dbReference type="Proteomes" id="UP001396898"/>
    </source>
</evidence>
<dbReference type="InterPro" id="IPR000627">
    <property type="entry name" value="Intradiol_dOase_C"/>
</dbReference>
<proteinExistence type="inferred from homology"/>
<evidence type="ECO:0000256" key="6">
    <source>
        <dbReference type="ARBA" id="ARBA00023004"/>
    </source>
</evidence>
<evidence type="ECO:0000256" key="2">
    <source>
        <dbReference type="ARBA" id="ARBA00007825"/>
    </source>
</evidence>
<dbReference type="Pfam" id="PF00775">
    <property type="entry name" value="Dioxygenase_C"/>
    <property type="match status" value="1"/>
</dbReference>
<comment type="similarity">
    <text evidence="2">Belongs to the intradiol ring-cleavage dioxygenase family.</text>
</comment>